<dbReference type="STRING" id="946483.Cenrod_2330"/>
<evidence type="ECO:0000256" key="1">
    <source>
        <dbReference type="SAM" id="MobiDB-lite"/>
    </source>
</evidence>
<proteinExistence type="predicted"/>
<reference evidence="3 4" key="1">
    <citation type="journal article" date="2013" name="Genome Biol.">
        <title>Genomic analysis reveals key aspects of prokaryotic symbiosis in the phototrophic consortium "Chlorochromatium aggregatum".</title>
        <authorList>
            <person name="Liu Z."/>
            <person name="Muller J."/>
            <person name="Li T."/>
            <person name="Alvey R.M."/>
            <person name="Vogl K."/>
            <person name="Frigaard N.U."/>
            <person name="Rockwell N.C."/>
            <person name="Boyd E.S."/>
            <person name="Tomsho L.P."/>
            <person name="Schuster S.C."/>
            <person name="Henke P."/>
            <person name="Rohde M."/>
            <person name="Overmann J."/>
            <person name="Bryant D.A."/>
        </authorList>
    </citation>
    <scope>NUCLEOTIDE SEQUENCE [LARGE SCALE GENOMIC DNA]</scope>
    <source>
        <strain evidence="3">CR</strain>
    </source>
</reference>
<feature type="region of interest" description="Disordered" evidence="1">
    <location>
        <begin position="1"/>
        <end position="27"/>
    </location>
</feature>
<evidence type="ECO:0000313" key="4">
    <source>
        <dbReference type="Proteomes" id="UP000017184"/>
    </source>
</evidence>
<dbReference type="KEGG" id="cbx:Cenrod_2330"/>
<gene>
    <name evidence="3" type="ORF">Cenrod_2330</name>
</gene>
<dbReference type="AlphaFoldDB" id="U5NAI8"/>
<keyword evidence="4" id="KW-1185">Reference proteome</keyword>
<dbReference type="InterPro" id="IPR001387">
    <property type="entry name" value="Cro/C1-type_HTH"/>
</dbReference>
<dbReference type="InterPro" id="IPR010982">
    <property type="entry name" value="Lambda_DNA-bd_dom_sf"/>
</dbReference>
<protein>
    <submittedName>
        <fullName evidence="3">XRE family transcriptional regulator</fullName>
    </submittedName>
</protein>
<dbReference type="EMBL" id="CP004885">
    <property type="protein sequence ID" value="AGX88392.1"/>
    <property type="molecule type" value="Genomic_DNA"/>
</dbReference>
<organism evidence="3 4">
    <name type="scientific">Candidatus Symbiobacter mobilis CR</name>
    <dbReference type="NCBI Taxonomy" id="946483"/>
    <lineage>
        <taxon>Bacteria</taxon>
        <taxon>Pseudomonadati</taxon>
        <taxon>Pseudomonadota</taxon>
        <taxon>Betaproteobacteria</taxon>
        <taxon>Burkholderiales</taxon>
        <taxon>Comamonadaceae</taxon>
    </lineage>
</organism>
<sequence length="125" mass="14169">MAPMESATPDKGSRKSRNPPRPLPLPAHRALAKLGGDLRRARLRRRWTQQSLAERAGVSLNTVKRMESGDPRMQWQMLARVLVVYGDIDKLHDLLDTGNDDIGLALLDEQLPRRIRPRKNSPNAF</sequence>
<dbReference type="PROSITE" id="PS50943">
    <property type="entry name" value="HTH_CROC1"/>
    <property type="match status" value="1"/>
</dbReference>
<dbReference type="GO" id="GO:0003677">
    <property type="term" value="F:DNA binding"/>
    <property type="evidence" value="ECO:0007669"/>
    <property type="project" value="InterPro"/>
</dbReference>
<dbReference type="Gene3D" id="1.10.260.40">
    <property type="entry name" value="lambda repressor-like DNA-binding domains"/>
    <property type="match status" value="1"/>
</dbReference>
<name>U5NAI8_9BURK</name>
<accession>U5NAI8</accession>
<evidence type="ECO:0000313" key="3">
    <source>
        <dbReference type="EMBL" id="AGX88392.1"/>
    </source>
</evidence>
<dbReference type="Proteomes" id="UP000017184">
    <property type="component" value="Chromosome"/>
</dbReference>
<dbReference type="SUPFAM" id="SSF47413">
    <property type="entry name" value="lambda repressor-like DNA-binding domains"/>
    <property type="match status" value="1"/>
</dbReference>
<dbReference type="CDD" id="cd00093">
    <property type="entry name" value="HTH_XRE"/>
    <property type="match status" value="1"/>
</dbReference>
<dbReference type="Pfam" id="PF13560">
    <property type="entry name" value="HTH_31"/>
    <property type="match status" value="1"/>
</dbReference>
<feature type="domain" description="HTH cro/C1-type" evidence="2">
    <location>
        <begin position="38"/>
        <end position="69"/>
    </location>
</feature>
<dbReference type="eggNOG" id="COG1813">
    <property type="taxonomic scope" value="Bacteria"/>
</dbReference>
<dbReference type="HOGENOM" id="CLU_153788_1_0_4"/>
<dbReference type="SMART" id="SM00530">
    <property type="entry name" value="HTH_XRE"/>
    <property type="match status" value="1"/>
</dbReference>
<evidence type="ECO:0000259" key="2">
    <source>
        <dbReference type="PROSITE" id="PS50943"/>
    </source>
</evidence>